<evidence type="ECO:0000313" key="3">
    <source>
        <dbReference type="EMBL" id="CAL5062020.1"/>
    </source>
</evidence>
<keyword evidence="4" id="KW-1185">Reference proteome</keyword>
<accession>A0ABC9ETM5</accession>
<name>A0ABC9ETM5_9POAL</name>
<gene>
    <name evidence="3" type="ORF">URODEC1_LOCUS98063</name>
</gene>
<dbReference type="EMBL" id="OZ075115">
    <property type="protein sequence ID" value="CAL5062020.1"/>
    <property type="molecule type" value="Genomic_DNA"/>
</dbReference>
<dbReference type="Pfam" id="PF11976">
    <property type="entry name" value="Rad60-SLD"/>
    <property type="match status" value="1"/>
</dbReference>
<feature type="domain" description="Rad60/SUMO-like" evidence="2">
    <location>
        <begin position="28"/>
        <end position="95"/>
    </location>
</feature>
<reference evidence="3" key="1">
    <citation type="submission" date="2024-10" db="EMBL/GenBank/DDBJ databases">
        <authorList>
            <person name="Ryan C."/>
        </authorList>
    </citation>
    <scope>NUCLEOTIDE SEQUENCE [LARGE SCALE GENOMIC DNA]</scope>
</reference>
<sequence length="107" mass="11822">MSTPPPPPPAEERRPRAVKPEPDPLIILKVLDLEGRRALHTLRKSDRLQGVMDAYYKKVPDVTYGSGTFMFDGSIRLRGDQTAADLDLDDGDEIDFFAPQLGGDGRA</sequence>
<dbReference type="Gene3D" id="3.10.20.90">
    <property type="entry name" value="Phosphatidylinositol 3-kinase Catalytic Subunit, Chain A, domain 1"/>
    <property type="match status" value="1"/>
</dbReference>
<feature type="compositionally biased region" description="Basic and acidic residues" evidence="1">
    <location>
        <begin position="10"/>
        <end position="21"/>
    </location>
</feature>
<evidence type="ECO:0000259" key="2">
    <source>
        <dbReference type="Pfam" id="PF11976"/>
    </source>
</evidence>
<protein>
    <recommendedName>
        <fullName evidence="2">Rad60/SUMO-like domain-containing protein</fullName>
    </recommendedName>
</protein>
<evidence type="ECO:0000313" key="4">
    <source>
        <dbReference type="Proteomes" id="UP001497457"/>
    </source>
</evidence>
<dbReference type="PANTHER" id="PTHR10562">
    <property type="entry name" value="SMALL UBIQUITIN-RELATED MODIFIER"/>
    <property type="match status" value="1"/>
</dbReference>
<evidence type="ECO:0000256" key="1">
    <source>
        <dbReference type="SAM" id="MobiDB-lite"/>
    </source>
</evidence>
<proteinExistence type="predicted"/>
<dbReference type="InterPro" id="IPR022617">
    <property type="entry name" value="Rad60/SUMO-like_dom"/>
</dbReference>
<dbReference type="AlphaFoldDB" id="A0ABC9ETM5"/>
<feature type="region of interest" description="Disordered" evidence="1">
    <location>
        <begin position="1"/>
        <end position="21"/>
    </location>
</feature>
<dbReference type="SUPFAM" id="SSF54236">
    <property type="entry name" value="Ubiquitin-like"/>
    <property type="match status" value="1"/>
</dbReference>
<dbReference type="InterPro" id="IPR029071">
    <property type="entry name" value="Ubiquitin-like_domsf"/>
</dbReference>
<organism evidence="3 4">
    <name type="scientific">Urochloa decumbens</name>
    <dbReference type="NCBI Taxonomy" id="240449"/>
    <lineage>
        <taxon>Eukaryota</taxon>
        <taxon>Viridiplantae</taxon>
        <taxon>Streptophyta</taxon>
        <taxon>Embryophyta</taxon>
        <taxon>Tracheophyta</taxon>
        <taxon>Spermatophyta</taxon>
        <taxon>Magnoliopsida</taxon>
        <taxon>Liliopsida</taxon>
        <taxon>Poales</taxon>
        <taxon>Poaceae</taxon>
        <taxon>PACMAD clade</taxon>
        <taxon>Panicoideae</taxon>
        <taxon>Panicodae</taxon>
        <taxon>Paniceae</taxon>
        <taxon>Melinidinae</taxon>
        <taxon>Urochloa</taxon>
    </lineage>
</organism>
<dbReference type="Proteomes" id="UP001497457">
    <property type="component" value="Chromosome 5rd"/>
</dbReference>